<comment type="caution">
    <text evidence="2">The sequence shown here is derived from an EMBL/GenBank/DDBJ whole genome shotgun (WGS) entry which is preliminary data.</text>
</comment>
<evidence type="ECO:0000256" key="1">
    <source>
        <dbReference type="SAM" id="MobiDB-lite"/>
    </source>
</evidence>
<keyword evidence="3" id="KW-1185">Reference proteome</keyword>
<feature type="region of interest" description="Disordered" evidence="1">
    <location>
        <begin position="1"/>
        <end position="25"/>
    </location>
</feature>
<dbReference type="Proteomes" id="UP001285441">
    <property type="component" value="Unassembled WGS sequence"/>
</dbReference>
<protein>
    <submittedName>
        <fullName evidence="2">Uncharacterized protein</fullName>
    </submittedName>
</protein>
<reference evidence="2" key="1">
    <citation type="journal article" date="2023" name="Mol. Phylogenet. Evol.">
        <title>Genome-scale phylogeny and comparative genomics of the fungal order Sordariales.</title>
        <authorList>
            <person name="Hensen N."/>
            <person name="Bonometti L."/>
            <person name="Westerberg I."/>
            <person name="Brannstrom I.O."/>
            <person name="Guillou S."/>
            <person name="Cros-Aarteil S."/>
            <person name="Calhoun S."/>
            <person name="Haridas S."/>
            <person name="Kuo A."/>
            <person name="Mondo S."/>
            <person name="Pangilinan J."/>
            <person name="Riley R."/>
            <person name="LaButti K."/>
            <person name="Andreopoulos B."/>
            <person name="Lipzen A."/>
            <person name="Chen C."/>
            <person name="Yan M."/>
            <person name="Daum C."/>
            <person name="Ng V."/>
            <person name="Clum A."/>
            <person name="Steindorff A."/>
            <person name="Ohm R.A."/>
            <person name="Martin F."/>
            <person name="Silar P."/>
            <person name="Natvig D.O."/>
            <person name="Lalanne C."/>
            <person name="Gautier V."/>
            <person name="Ament-Velasquez S.L."/>
            <person name="Kruys A."/>
            <person name="Hutchinson M.I."/>
            <person name="Powell A.J."/>
            <person name="Barry K."/>
            <person name="Miller A.N."/>
            <person name="Grigoriev I.V."/>
            <person name="Debuchy R."/>
            <person name="Gladieux P."/>
            <person name="Hiltunen Thoren M."/>
            <person name="Johannesson H."/>
        </authorList>
    </citation>
    <scope>NUCLEOTIDE SEQUENCE</scope>
    <source>
        <strain evidence="2">CBS 232.78</strain>
    </source>
</reference>
<dbReference type="EMBL" id="JAULSW010000002">
    <property type="protein sequence ID" value="KAK3390259.1"/>
    <property type="molecule type" value="Genomic_DNA"/>
</dbReference>
<sequence length="293" mass="32472">MMSCRTEARLTSGIQTDRSELPCGERSVTGMSINGMLDSMTETKTVGGDQRGCERGRHGHLHDGCSTRTAWRGWGVGDISGRRASRQGWRYGNGPCPERGGQGRWIVNVLDMALSENGWMALWEDLGWAAAACSSPHTPEPLGSELRAPWASGTVRLCLRCVHDEACFLWSSSFAILTVSASCYVPYSAREGPERAERAKRAKGYPIRAGAQIGNFVGRFLLPPGTLESIVCRLGVHTEQEVVRELVDQDGFDWRLAHPFWYSTISSIKFILRGQYIRRDGRHIGVGARRRCV</sequence>
<gene>
    <name evidence="2" type="ORF">B0H63DRAFT_109869</name>
</gene>
<name>A0AAE0NZ44_9PEZI</name>
<dbReference type="AlphaFoldDB" id="A0AAE0NZ44"/>
<evidence type="ECO:0000313" key="3">
    <source>
        <dbReference type="Proteomes" id="UP001285441"/>
    </source>
</evidence>
<accession>A0AAE0NZ44</accession>
<reference evidence="2" key="2">
    <citation type="submission" date="2023-06" db="EMBL/GenBank/DDBJ databases">
        <authorList>
            <consortium name="Lawrence Berkeley National Laboratory"/>
            <person name="Haridas S."/>
            <person name="Hensen N."/>
            <person name="Bonometti L."/>
            <person name="Westerberg I."/>
            <person name="Brannstrom I.O."/>
            <person name="Guillou S."/>
            <person name="Cros-Aarteil S."/>
            <person name="Calhoun S."/>
            <person name="Kuo A."/>
            <person name="Mondo S."/>
            <person name="Pangilinan J."/>
            <person name="Riley R."/>
            <person name="LaButti K."/>
            <person name="Andreopoulos B."/>
            <person name="Lipzen A."/>
            <person name="Chen C."/>
            <person name="Yanf M."/>
            <person name="Daum C."/>
            <person name="Ng V."/>
            <person name="Clum A."/>
            <person name="Steindorff A."/>
            <person name="Ohm R."/>
            <person name="Martin F."/>
            <person name="Silar P."/>
            <person name="Natvig D."/>
            <person name="Lalanne C."/>
            <person name="Gautier V."/>
            <person name="Ament-velasquez S.L."/>
            <person name="Kruys A."/>
            <person name="Hutchinson M.I."/>
            <person name="Powell A.J."/>
            <person name="Barry K."/>
            <person name="Miller A.N."/>
            <person name="Grigoriev I.V."/>
            <person name="Debuchy R."/>
            <person name="Gladieux P."/>
            <person name="Thoren M.H."/>
            <person name="Johannesson H."/>
        </authorList>
    </citation>
    <scope>NUCLEOTIDE SEQUENCE</scope>
    <source>
        <strain evidence="2">CBS 232.78</strain>
    </source>
</reference>
<organism evidence="2 3">
    <name type="scientific">Podospora didyma</name>
    <dbReference type="NCBI Taxonomy" id="330526"/>
    <lineage>
        <taxon>Eukaryota</taxon>
        <taxon>Fungi</taxon>
        <taxon>Dikarya</taxon>
        <taxon>Ascomycota</taxon>
        <taxon>Pezizomycotina</taxon>
        <taxon>Sordariomycetes</taxon>
        <taxon>Sordariomycetidae</taxon>
        <taxon>Sordariales</taxon>
        <taxon>Podosporaceae</taxon>
        <taxon>Podospora</taxon>
    </lineage>
</organism>
<evidence type="ECO:0000313" key="2">
    <source>
        <dbReference type="EMBL" id="KAK3390259.1"/>
    </source>
</evidence>
<proteinExistence type="predicted"/>